<evidence type="ECO:0000313" key="7">
    <source>
        <dbReference type="EMBL" id="CAF3804330.1"/>
    </source>
</evidence>
<dbReference type="SMART" id="SM00398">
    <property type="entry name" value="HMG"/>
    <property type="match status" value="1"/>
</dbReference>
<sequence length="362" mass="40510">MMMMSAPSSSFHDYLAMDSCLPKMEAMTPIMQTNEEYLGETFDNSDINSNNNRNNRNTVIKRPMNAFLLWARGERKRVSSDGYGVSQTSLSKLLGETWRHMSVEEKQPFLDMAETLKRQHHIDHPDYKFKPKQRSTNGNKTTSTTVKKNNLFTPQRQLSTIIPSPPHCTSSSSQSSPMSNATPHPIQSNVLAMCQAMIPSSPLENNNDWFSQLTGQPQSVIVAPIPRNQTSPISSRRAVRIQIINKHDDIVLPPPTLLPMTPPPPSSSHIMEDSTPTLVDYLANNCNIFNIPTNNNPQVLAPVMDDANEYETLHDSSVNHLTDLDQHYDSSGWIDTPLSSFGTNSTDIVPSSPYSSYDFLCL</sequence>
<comment type="caution">
    <text evidence="5">The sequence shown here is derived from an EMBL/GenBank/DDBJ whole genome shotgun (WGS) entry which is preliminary data.</text>
</comment>
<dbReference type="Proteomes" id="UP000663868">
    <property type="component" value="Unassembled WGS sequence"/>
</dbReference>
<dbReference type="GO" id="GO:0000978">
    <property type="term" value="F:RNA polymerase II cis-regulatory region sequence-specific DNA binding"/>
    <property type="evidence" value="ECO:0007669"/>
    <property type="project" value="TreeGrafter"/>
</dbReference>
<dbReference type="Proteomes" id="UP000663832">
    <property type="component" value="Unassembled WGS sequence"/>
</dbReference>
<dbReference type="OrthoDB" id="1919336at2759"/>
<dbReference type="GO" id="GO:0001228">
    <property type="term" value="F:DNA-binding transcription activator activity, RNA polymerase II-specific"/>
    <property type="evidence" value="ECO:0007669"/>
    <property type="project" value="TreeGrafter"/>
</dbReference>
<dbReference type="InterPro" id="IPR009071">
    <property type="entry name" value="HMG_box_dom"/>
</dbReference>
<dbReference type="CDD" id="cd22004">
    <property type="entry name" value="HMG-box_SOX"/>
    <property type="match status" value="1"/>
</dbReference>
<dbReference type="PANTHER" id="PTHR10270:SF327">
    <property type="entry name" value="PROTEIN CBG16280"/>
    <property type="match status" value="1"/>
</dbReference>
<dbReference type="PROSITE" id="PS50118">
    <property type="entry name" value="HMG_BOX_2"/>
    <property type="match status" value="1"/>
</dbReference>
<feature type="compositionally biased region" description="Low complexity" evidence="3">
    <location>
        <begin position="159"/>
        <end position="179"/>
    </location>
</feature>
<evidence type="ECO:0000256" key="2">
    <source>
        <dbReference type="PROSITE-ProRule" id="PRU00267"/>
    </source>
</evidence>
<evidence type="ECO:0000256" key="1">
    <source>
        <dbReference type="ARBA" id="ARBA00023125"/>
    </source>
</evidence>
<keyword evidence="1 2" id="KW-0238">DNA-binding</keyword>
<dbReference type="GO" id="GO:0005634">
    <property type="term" value="C:nucleus"/>
    <property type="evidence" value="ECO:0007669"/>
    <property type="project" value="UniProtKB-UniRule"/>
</dbReference>
<dbReference type="InterPro" id="IPR036910">
    <property type="entry name" value="HMG_box_dom_sf"/>
</dbReference>
<dbReference type="InterPro" id="IPR050140">
    <property type="entry name" value="SRY-related_HMG-box_TF-like"/>
</dbReference>
<protein>
    <recommendedName>
        <fullName evidence="4">HMG box domain-containing protein</fullName>
    </recommendedName>
</protein>
<dbReference type="GO" id="GO:0007420">
    <property type="term" value="P:brain development"/>
    <property type="evidence" value="ECO:0007669"/>
    <property type="project" value="TreeGrafter"/>
</dbReference>
<gene>
    <name evidence="6" type="ORF">KXQ929_LOCUS8156</name>
    <name evidence="7" type="ORF">OKA104_LOCUS18677</name>
    <name evidence="5" type="ORF">QVE165_LOCUS27124</name>
</gene>
<dbReference type="Pfam" id="PF00505">
    <property type="entry name" value="HMG_box"/>
    <property type="match status" value="1"/>
</dbReference>
<feature type="region of interest" description="Disordered" evidence="3">
    <location>
        <begin position="159"/>
        <end position="185"/>
    </location>
</feature>
<dbReference type="EMBL" id="CAJOAY010001170">
    <property type="protein sequence ID" value="CAF3804330.1"/>
    <property type="molecule type" value="Genomic_DNA"/>
</dbReference>
<dbReference type="EMBL" id="CAJNOM010000205">
    <property type="protein sequence ID" value="CAF1225203.1"/>
    <property type="molecule type" value="Genomic_DNA"/>
</dbReference>
<evidence type="ECO:0000313" key="8">
    <source>
        <dbReference type="Proteomes" id="UP000663832"/>
    </source>
</evidence>
<keyword evidence="8" id="KW-1185">Reference proteome</keyword>
<feature type="region of interest" description="Disordered" evidence="3">
    <location>
        <begin position="122"/>
        <end position="145"/>
    </location>
</feature>
<dbReference type="AlphaFoldDB" id="A0A814Y4L6"/>
<dbReference type="GO" id="GO:0000122">
    <property type="term" value="P:negative regulation of transcription by RNA polymerase II"/>
    <property type="evidence" value="ECO:0007669"/>
    <property type="project" value="TreeGrafter"/>
</dbReference>
<evidence type="ECO:0000259" key="4">
    <source>
        <dbReference type="PROSITE" id="PS50118"/>
    </source>
</evidence>
<evidence type="ECO:0000256" key="3">
    <source>
        <dbReference type="SAM" id="MobiDB-lite"/>
    </source>
</evidence>
<dbReference type="Gene3D" id="1.10.30.10">
    <property type="entry name" value="High mobility group box domain"/>
    <property type="match status" value="1"/>
</dbReference>
<accession>A0A814Y4L6</accession>
<evidence type="ECO:0000313" key="6">
    <source>
        <dbReference type="EMBL" id="CAF3658162.1"/>
    </source>
</evidence>
<dbReference type="PANTHER" id="PTHR10270">
    <property type="entry name" value="SOX TRANSCRIPTION FACTOR"/>
    <property type="match status" value="1"/>
</dbReference>
<dbReference type="GO" id="GO:0030182">
    <property type="term" value="P:neuron differentiation"/>
    <property type="evidence" value="ECO:0007669"/>
    <property type="project" value="TreeGrafter"/>
</dbReference>
<feature type="domain" description="HMG box" evidence="4">
    <location>
        <begin position="60"/>
        <end position="128"/>
    </location>
</feature>
<organism evidence="5 8">
    <name type="scientific">Adineta steineri</name>
    <dbReference type="NCBI Taxonomy" id="433720"/>
    <lineage>
        <taxon>Eukaryota</taxon>
        <taxon>Metazoa</taxon>
        <taxon>Spiralia</taxon>
        <taxon>Gnathifera</taxon>
        <taxon>Rotifera</taxon>
        <taxon>Eurotatoria</taxon>
        <taxon>Bdelloidea</taxon>
        <taxon>Adinetida</taxon>
        <taxon>Adinetidae</taxon>
        <taxon>Adineta</taxon>
    </lineage>
</organism>
<feature type="DNA-binding region" description="HMG box" evidence="2">
    <location>
        <begin position="60"/>
        <end position="128"/>
    </location>
</feature>
<feature type="compositionally biased region" description="Low complexity" evidence="3">
    <location>
        <begin position="136"/>
        <end position="145"/>
    </location>
</feature>
<keyword evidence="2" id="KW-0539">Nucleus</keyword>
<dbReference type="SUPFAM" id="SSF47095">
    <property type="entry name" value="HMG-box"/>
    <property type="match status" value="1"/>
</dbReference>
<reference evidence="5" key="1">
    <citation type="submission" date="2021-02" db="EMBL/GenBank/DDBJ databases">
        <authorList>
            <person name="Nowell W R."/>
        </authorList>
    </citation>
    <scope>NUCLEOTIDE SEQUENCE</scope>
</reference>
<dbReference type="EMBL" id="CAJOBB010000349">
    <property type="protein sequence ID" value="CAF3658162.1"/>
    <property type="molecule type" value="Genomic_DNA"/>
</dbReference>
<proteinExistence type="predicted"/>
<evidence type="ECO:0000313" key="5">
    <source>
        <dbReference type="EMBL" id="CAF1225203.1"/>
    </source>
</evidence>
<dbReference type="Proteomes" id="UP000663881">
    <property type="component" value="Unassembled WGS sequence"/>
</dbReference>
<name>A0A814Y4L6_9BILA</name>